<feature type="region of interest" description="Disordered" evidence="7">
    <location>
        <begin position="298"/>
        <end position="326"/>
    </location>
</feature>
<evidence type="ECO:0000313" key="9">
    <source>
        <dbReference type="EMBL" id="OQO10665.1"/>
    </source>
</evidence>
<accession>A0A1V8TH19</accession>
<keyword evidence="3" id="KW-0256">Endoplasmic reticulum</keyword>
<dbReference type="AlphaFoldDB" id="A0A1V8TH19"/>
<keyword evidence="2 8" id="KW-0812">Transmembrane</keyword>
<feature type="transmembrane region" description="Helical" evidence="8">
    <location>
        <begin position="263"/>
        <end position="288"/>
    </location>
</feature>
<feature type="compositionally biased region" description="Polar residues" evidence="7">
    <location>
        <begin position="390"/>
        <end position="401"/>
    </location>
</feature>
<dbReference type="GO" id="GO:0006629">
    <property type="term" value="P:lipid metabolic process"/>
    <property type="evidence" value="ECO:0007669"/>
    <property type="project" value="UniProtKB-KW"/>
</dbReference>
<evidence type="ECO:0000256" key="2">
    <source>
        <dbReference type="ARBA" id="ARBA00022692"/>
    </source>
</evidence>
<evidence type="ECO:0000256" key="5">
    <source>
        <dbReference type="ARBA" id="ARBA00023098"/>
    </source>
</evidence>
<dbReference type="InParanoid" id="A0A1V8TH19"/>
<dbReference type="GO" id="GO:0005789">
    <property type="term" value="C:endoplasmic reticulum membrane"/>
    <property type="evidence" value="ECO:0007669"/>
    <property type="project" value="UniProtKB-SubCell"/>
</dbReference>
<evidence type="ECO:0000256" key="3">
    <source>
        <dbReference type="ARBA" id="ARBA00022824"/>
    </source>
</evidence>
<evidence type="ECO:0008006" key="11">
    <source>
        <dbReference type="Google" id="ProtNLM"/>
    </source>
</evidence>
<gene>
    <name evidence="9" type="ORF">B0A48_03963</name>
</gene>
<keyword evidence="10" id="KW-1185">Reference proteome</keyword>
<name>A0A1V8TH19_9PEZI</name>
<dbReference type="STRING" id="1507870.A0A1V8TH19"/>
<dbReference type="Proteomes" id="UP000192596">
    <property type="component" value="Unassembled WGS sequence"/>
</dbReference>
<dbReference type="InterPro" id="IPR009617">
    <property type="entry name" value="Seipin"/>
</dbReference>
<feature type="compositionally biased region" description="Acidic residues" evidence="7">
    <location>
        <begin position="374"/>
        <end position="384"/>
    </location>
</feature>
<keyword evidence="4 8" id="KW-1133">Transmembrane helix</keyword>
<keyword evidence="6 8" id="KW-0472">Membrane</keyword>
<feature type="transmembrane region" description="Helical" evidence="8">
    <location>
        <begin position="45"/>
        <end position="67"/>
    </location>
</feature>
<reference evidence="10" key="1">
    <citation type="submission" date="2017-03" db="EMBL/GenBank/DDBJ databases">
        <title>Genomes of endolithic fungi from Antarctica.</title>
        <authorList>
            <person name="Coleine C."/>
            <person name="Masonjones S."/>
            <person name="Stajich J.E."/>
        </authorList>
    </citation>
    <scope>NUCLEOTIDE SEQUENCE [LARGE SCALE GENOMIC DNA]</scope>
    <source>
        <strain evidence="10">CCFEE 5527</strain>
    </source>
</reference>
<evidence type="ECO:0000256" key="7">
    <source>
        <dbReference type="SAM" id="MobiDB-lite"/>
    </source>
</evidence>
<dbReference type="GO" id="GO:0140042">
    <property type="term" value="P:lipid droplet formation"/>
    <property type="evidence" value="ECO:0007669"/>
    <property type="project" value="UniProtKB-ARBA"/>
</dbReference>
<protein>
    <recommendedName>
        <fullName evidence="11">Seipin</fullName>
    </recommendedName>
</protein>
<dbReference type="OrthoDB" id="3990054at2759"/>
<proteinExistence type="predicted"/>
<evidence type="ECO:0000256" key="8">
    <source>
        <dbReference type="SAM" id="Phobius"/>
    </source>
</evidence>
<sequence length="424" mass="46676">MALTPTKDETEDDEQGLIASTIDLALTPIRPFISRPALRTYLKTFLLLSTALVLFAAACTAYATFYWNYVPALGFEREAWLQFDDVHGTFADIRREGNGEAGLVKGTVTHPWAEVDLRGEVVSQQGYDVVIEVTMPRTQGNREAGNWMLDVSLLASPTRTSGDSEVLARSRRPAIMTYRSSPTELVHRLASLPRSLVSTQQSEAETLVLPVFDQVSFPKGTANLPSTLRLELQSPRRLEIYAVLVKFRARFRGLRWLMYNHRILSAFIFTSAFWGVEVVVAGIVWLLVASKLGGSSEKVHSSKTEQRGRIKHEHDDDDGGVGMSDAERQFPTLSSQAPLRYRAVKVEGPGVVKIEAEEEISVQDLRDALPVGGEADDEDEDADLFLDSGIGTSLESSNTRPGGSVRKRRSKESGPPGPVGDGGW</sequence>
<comment type="caution">
    <text evidence="9">The sequence shown here is derived from an EMBL/GenBank/DDBJ whole genome shotgun (WGS) entry which is preliminary data.</text>
</comment>
<dbReference type="PANTHER" id="PTHR21212:SF0">
    <property type="entry name" value="SEIPIN"/>
    <property type="match status" value="1"/>
</dbReference>
<evidence type="ECO:0000256" key="4">
    <source>
        <dbReference type="ARBA" id="ARBA00022989"/>
    </source>
</evidence>
<evidence type="ECO:0000313" key="10">
    <source>
        <dbReference type="Proteomes" id="UP000192596"/>
    </source>
</evidence>
<dbReference type="CDD" id="cd23995">
    <property type="entry name" value="Seipin_BSCL2_like"/>
    <property type="match status" value="1"/>
</dbReference>
<feature type="compositionally biased region" description="Basic and acidic residues" evidence="7">
    <location>
        <begin position="298"/>
        <end position="314"/>
    </location>
</feature>
<dbReference type="PANTHER" id="PTHR21212">
    <property type="entry name" value="BERNARDINELLI-SEIP CONGENITAL LIPODYSTROPHY 2 HOMOLOG BSCL2 PROTEIN"/>
    <property type="match status" value="1"/>
</dbReference>
<dbReference type="Pfam" id="PF06775">
    <property type="entry name" value="Seipin"/>
    <property type="match status" value="1"/>
</dbReference>
<comment type="subcellular location">
    <subcellularLocation>
        <location evidence="1">Endoplasmic reticulum membrane</location>
        <topology evidence="1">Multi-pass membrane protein</topology>
    </subcellularLocation>
</comment>
<keyword evidence="5" id="KW-0443">Lipid metabolism</keyword>
<evidence type="ECO:0000256" key="6">
    <source>
        <dbReference type="ARBA" id="ARBA00023136"/>
    </source>
</evidence>
<dbReference type="EMBL" id="NAJO01000008">
    <property type="protein sequence ID" value="OQO10665.1"/>
    <property type="molecule type" value="Genomic_DNA"/>
</dbReference>
<feature type="region of interest" description="Disordered" evidence="7">
    <location>
        <begin position="370"/>
        <end position="424"/>
    </location>
</feature>
<organism evidence="9 10">
    <name type="scientific">Cryoendolithus antarcticus</name>
    <dbReference type="NCBI Taxonomy" id="1507870"/>
    <lineage>
        <taxon>Eukaryota</taxon>
        <taxon>Fungi</taxon>
        <taxon>Dikarya</taxon>
        <taxon>Ascomycota</taxon>
        <taxon>Pezizomycotina</taxon>
        <taxon>Dothideomycetes</taxon>
        <taxon>Dothideomycetidae</taxon>
        <taxon>Cladosporiales</taxon>
        <taxon>Cladosporiaceae</taxon>
        <taxon>Cryoendolithus</taxon>
    </lineage>
</organism>
<evidence type="ECO:0000256" key="1">
    <source>
        <dbReference type="ARBA" id="ARBA00004477"/>
    </source>
</evidence>